<dbReference type="GO" id="GO:0051015">
    <property type="term" value="F:actin filament binding"/>
    <property type="evidence" value="ECO:0007669"/>
    <property type="project" value="InterPro"/>
</dbReference>
<keyword evidence="2" id="KW-0677">Repeat</keyword>
<dbReference type="InterPro" id="IPR044801">
    <property type="entry name" value="Filamin"/>
</dbReference>
<dbReference type="PANTHER" id="PTHR38537">
    <property type="entry name" value="JITTERBUG, ISOFORM N"/>
    <property type="match status" value="1"/>
</dbReference>
<protein>
    <submittedName>
        <fullName evidence="8">Calponin-homology (CH) domain-containing protein</fullName>
    </submittedName>
</protein>
<dbReference type="InterPro" id="IPR001715">
    <property type="entry name" value="CH_dom"/>
</dbReference>
<dbReference type="Gene3D" id="1.10.418.10">
    <property type="entry name" value="Calponin-like domain"/>
    <property type="match status" value="1"/>
</dbReference>
<dbReference type="InterPro" id="IPR013783">
    <property type="entry name" value="Ig-like_fold"/>
</dbReference>
<dbReference type="SMART" id="SM00033">
    <property type="entry name" value="CH"/>
    <property type="match status" value="1"/>
</dbReference>
<dbReference type="SMART" id="SM00557">
    <property type="entry name" value="IG_FLMN"/>
    <property type="match status" value="2"/>
</dbReference>
<evidence type="ECO:0000313" key="6">
    <source>
        <dbReference type="EMBL" id="VDP88299.1"/>
    </source>
</evidence>
<dbReference type="Gene3D" id="2.60.40.10">
    <property type="entry name" value="Immunoglobulins"/>
    <property type="match status" value="4"/>
</dbReference>
<evidence type="ECO:0000256" key="2">
    <source>
        <dbReference type="ARBA" id="ARBA00022737"/>
    </source>
</evidence>
<dbReference type="CDD" id="cd21230">
    <property type="entry name" value="CH_FLN_rpt2"/>
    <property type="match status" value="1"/>
</dbReference>
<feature type="region of interest" description="Disordered" evidence="4">
    <location>
        <begin position="293"/>
        <end position="354"/>
    </location>
</feature>
<feature type="domain" description="Calponin-homology (CH)" evidence="5">
    <location>
        <begin position="5"/>
        <end position="108"/>
    </location>
</feature>
<feature type="region of interest" description="Disordered" evidence="4">
    <location>
        <begin position="110"/>
        <end position="131"/>
    </location>
</feature>
<reference evidence="6 7" key="2">
    <citation type="submission" date="2018-11" db="EMBL/GenBank/DDBJ databases">
        <authorList>
            <consortium name="Pathogen Informatics"/>
        </authorList>
    </citation>
    <scope>NUCLEOTIDE SEQUENCE [LARGE SCALE GENOMIC DNA]</scope>
    <source>
        <strain evidence="6 7">Egypt</strain>
    </source>
</reference>
<dbReference type="PANTHER" id="PTHR38537:SF8">
    <property type="entry name" value="FILAMIN-A"/>
    <property type="match status" value="1"/>
</dbReference>
<dbReference type="WBParaSite" id="ECPE_0001132301-mRNA-1">
    <property type="protein sequence ID" value="ECPE_0001132301-mRNA-1"/>
    <property type="gene ID" value="ECPE_0001132301"/>
</dbReference>
<feature type="repeat" description="Filamin" evidence="3">
    <location>
        <begin position="215"/>
        <end position="261"/>
    </location>
</feature>
<feature type="region of interest" description="Disordered" evidence="4">
    <location>
        <begin position="453"/>
        <end position="477"/>
    </location>
</feature>
<feature type="repeat" description="Filamin" evidence="3">
    <location>
        <begin position="500"/>
        <end position="597"/>
    </location>
</feature>
<dbReference type="Pfam" id="PF00630">
    <property type="entry name" value="Filamin"/>
    <property type="match status" value="2"/>
</dbReference>
<dbReference type="GO" id="GO:0030036">
    <property type="term" value="P:actin cytoskeleton organization"/>
    <property type="evidence" value="ECO:0007669"/>
    <property type="project" value="InterPro"/>
</dbReference>
<feature type="repeat" description="Filamin" evidence="3">
    <location>
        <begin position="115"/>
        <end position="213"/>
    </location>
</feature>
<dbReference type="InterPro" id="IPR017868">
    <property type="entry name" value="Filamin/ABP280_repeat-like"/>
</dbReference>
<feature type="compositionally biased region" description="Polar residues" evidence="4">
    <location>
        <begin position="342"/>
        <end position="354"/>
    </location>
</feature>
<dbReference type="FunFam" id="2.60.40.10:FF:000001">
    <property type="entry name" value="Filamin-C isoform b"/>
    <property type="match status" value="1"/>
</dbReference>
<dbReference type="Pfam" id="PF00307">
    <property type="entry name" value="CH"/>
    <property type="match status" value="1"/>
</dbReference>
<dbReference type="Proteomes" id="UP000272942">
    <property type="component" value="Unassembled WGS sequence"/>
</dbReference>
<name>A0A183AWF3_9TREM</name>
<evidence type="ECO:0000259" key="5">
    <source>
        <dbReference type="PROSITE" id="PS50021"/>
    </source>
</evidence>
<evidence type="ECO:0000256" key="3">
    <source>
        <dbReference type="PROSITE-ProRule" id="PRU00087"/>
    </source>
</evidence>
<proteinExistence type="inferred from homology"/>
<dbReference type="PROSITE" id="PS50021">
    <property type="entry name" value="CH"/>
    <property type="match status" value="1"/>
</dbReference>
<dbReference type="InterPro" id="IPR001298">
    <property type="entry name" value="Filamin/ABP280_rpt"/>
</dbReference>
<comment type="similarity">
    <text evidence="1">Belongs to the filamin family.</text>
</comment>
<dbReference type="InterPro" id="IPR014756">
    <property type="entry name" value="Ig_E-set"/>
</dbReference>
<dbReference type="SUPFAM" id="SSF47576">
    <property type="entry name" value="Calponin-homology domain, CH-domain"/>
    <property type="match status" value="1"/>
</dbReference>
<evidence type="ECO:0000313" key="8">
    <source>
        <dbReference type="WBParaSite" id="ECPE_0001132301-mRNA-1"/>
    </source>
</evidence>
<gene>
    <name evidence="6" type="ORF">ECPE_LOCUS11288</name>
</gene>
<accession>A0A183AWF3</accession>
<dbReference type="PROSITE" id="PS50194">
    <property type="entry name" value="FILAMIN_REPEAT"/>
    <property type="match status" value="3"/>
</dbReference>
<dbReference type="EMBL" id="UZAN01050546">
    <property type="protein sequence ID" value="VDP88299.1"/>
    <property type="molecule type" value="Genomic_DNA"/>
</dbReference>
<dbReference type="AlphaFoldDB" id="A0A183AWF3"/>
<evidence type="ECO:0000313" key="7">
    <source>
        <dbReference type="Proteomes" id="UP000272942"/>
    </source>
</evidence>
<evidence type="ECO:0000256" key="1">
    <source>
        <dbReference type="ARBA" id="ARBA00009238"/>
    </source>
</evidence>
<dbReference type="SUPFAM" id="SSF81296">
    <property type="entry name" value="E set domains"/>
    <property type="match status" value="2"/>
</dbReference>
<sequence length="660" mass="71394">EDKTGGPKQRLLGWIKQKIPDASIKNFTTDWNSGVAIGALVDACAPGLCPDWPDWDTRQSLRNATEAMTTAEEWLCVPQLIRPEEMVNPSVDEKAMMTYISQFPNAKLREGAPLRPKRNPNKVRAYGPGVEPTGNTLGNPCKFVVETADAGRGQLEVIVLNPKGAREPCNVVANNDMTASFSCTYEPRMDGEHRVIIKFAGQEIPHSPFRVNIDGPAADPSKVIATGPGVDRHAKNCVGRPTYFNVNAQTAALAALTAAAEAAQKPIKNTAAAEEIGLTGRVSQITSNFTQTQVDGFTNGYDDSPQPENLMERDNQKPGGKAQLTQPNKHNGKLTTDEENRTGNLETNDLTPNPHSMQPAFGDGNANYSIHSGILHDPELLMTATMPVMGNFRDNLSSTQNEATCLPDILNKEKLAVRGFDDEISTSFVLPEPVLINSGNLGLLDHVPEYTTDSGSAKVRRESEESLPPAPQSLDDLSGGEITAIEDLPPAAVSTASANEIAFNPELVYATGRGVQARGIRAQDDVQFLVHTERAGEQAQVKATMVRSDGSSEPVRVEQTDKQLWTCSYVPQRPGKYTLRVLYGNGDIQNSPFNIVVGPHKKCGITAFGPGLVAGVVNHPNVFTVCCREESSKIGEVIGLFYCFFPAHQSIESSADEYTS</sequence>
<keyword evidence="7" id="KW-1185">Reference proteome</keyword>
<organism evidence="8">
    <name type="scientific">Echinostoma caproni</name>
    <dbReference type="NCBI Taxonomy" id="27848"/>
    <lineage>
        <taxon>Eukaryota</taxon>
        <taxon>Metazoa</taxon>
        <taxon>Spiralia</taxon>
        <taxon>Lophotrochozoa</taxon>
        <taxon>Platyhelminthes</taxon>
        <taxon>Trematoda</taxon>
        <taxon>Digenea</taxon>
        <taxon>Plagiorchiida</taxon>
        <taxon>Echinostomata</taxon>
        <taxon>Echinostomatoidea</taxon>
        <taxon>Echinostomatidae</taxon>
        <taxon>Echinostoma</taxon>
    </lineage>
</organism>
<reference evidence="8" key="1">
    <citation type="submission" date="2016-06" db="UniProtKB">
        <authorList>
            <consortium name="WormBaseParasite"/>
        </authorList>
    </citation>
    <scope>IDENTIFICATION</scope>
</reference>
<evidence type="ECO:0000256" key="4">
    <source>
        <dbReference type="SAM" id="MobiDB-lite"/>
    </source>
</evidence>
<dbReference type="OrthoDB" id="18740at2759"/>
<dbReference type="InterPro" id="IPR036872">
    <property type="entry name" value="CH_dom_sf"/>
</dbReference>